<comment type="caution">
    <text evidence="1">The sequence shown here is derived from an EMBL/GenBank/DDBJ whole genome shotgun (WGS) entry which is preliminary data.</text>
</comment>
<dbReference type="Proteomes" id="UP001155059">
    <property type="component" value="Unassembled WGS sequence"/>
</dbReference>
<dbReference type="EMBL" id="JALQCX010000004">
    <property type="protein sequence ID" value="MCK9812829.1"/>
    <property type="molecule type" value="Genomic_DNA"/>
</dbReference>
<evidence type="ECO:0000313" key="2">
    <source>
        <dbReference type="EMBL" id="MCK9812829.1"/>
    </source>
</evidence>
<accession>A0A9X1YTJ8</accession>
<reference evidence="3 4" key="2">
    <citation type="journal article" date="2023" name="Plant Pathol.">
        <title>Dismantling and reorganizing Pseudomonas marginalis sensu#lato.</title>
        <authorList>
            <person name="Sawada H."/>
            <person name="Fujikawa T."/>
            <person name="Satou M."/>
        </authorList>
    </citation>
    <scope>NUCLEOTIDE SEQUENCE [LARGE SCALE GENOMIC DNA]</scope>
    <source>
        <strain evidence="1 3">MAFF 302030</strain>
        <strain evidence="2 4">MAFF 302046</strain>
    </source>
</reference>
<name>A0A9X1YTJ8_9PSED</name>
<evidence type="ECO:0000313" key="4">
    <source>
        <dbReference type="Proteomes" id="UP001155163"/>
    </source>
</evidence>
<dbReference type="Proteomes" id="UP001155163">
    <property type="component" value="Unassembled WGS sequence"/>
</dbReference>
<keyword evidence="4" id="KW-1185">Reference proteome</keyword>
<gene>
    <name evidence="1" type="ORF">M1B34_09410</name>
    <name evidence="2" type="ORF">M1B35_01355</name>
</gene>
<proteinExistence type="predicted"/>
<evidence type="ECO:0000313" key="1">
    <source>
        <dbReference type="EMBL" id="MCK9797938.1"/>
    </source>
</evidence>
<dbReference type="AlphaFoldDB" id="A0A9X1YTJ8"/>
<dbReference type="RefSeq" id="WP_268261004.1">
    <property type="nucleotide sequence ID" value="NZ_JALQCW010000019.1"/>
</dbReference>
<protein>
    <submittedName>
        <fullName evidence="1">Uncharacterized protein</fullName>
    </submittedName>
</protein>
<reference evidence="3 4" key="1">
    <citation type="journal article" date="2022" name="Int. J. Syst. Evol. Microbiol.">
        <title>Pseudomonas aegrilactucae sp. nov. and Pseudomonas morbosilactucae sp. nov., pathogens causing bacterial rot of lettuce in Japan.</title>
        <authorList>
            <person name="Sawada H."/>
            <person name="Fujikawa T."/>
            <person name="Satou M."/>
        </authorList>
    </citation>
    <scope>NUCLEOTIDE SEQUENCE [LARGE SCALE GENOMIC DNA]</scope>
    <source>
        <strain evidence="1 3">MAFF 302030</strain>
        <strain evidence="2 4">MAFF 302046</strain>
    </source>
</reference>
<organism evidence="1 3">
    <name type="scientific">Pseudomonas morbosilactucae</name>
    <dbReference type="NCBI Taxonomy" id="2938197"/>
    <lineage>
        <taxon>Bacteria</taxon>
        <taxon>Pseudomonadati</taxon>
        <taxon>Pseudomonadota</taxon>
        <taxon>Gammaproteobacteria</taxon>
        <taxon>Pseudomonadales</taxon>
        <taxon>Pseudomonadaceae</taxon>
        <taxon>Pseudomonas</taxon>
    </lineage>
</organism>
<sequence>MATIKVLSGDFLQGDGEYRRGTFKLKTAFNASPGVEIKASAFKTLEIATEDSVTSNDALSFGIAGAMLLGPVGALAGYLIAGTETEVTFIGTFKDGRQLLAATDKRTYRDISRHVGG</sequence>
<dbReference type="EMBL" id="JALQCW010000019">
    <property type="protein sequence ID" value="MCK9797938.1"/>
    <property type="molecule type" value="Genomic_DNA"/>
</dbReference>
<evidence type="ECO:0000313" key="3">
    <source>
        <dbReference type="Proteomes" id="UP001155059"/>
    </source>
</evidence>